<keyword evidence="12" id="KW-1185">Reference proteome</keyword>
<dbReference type="InterPro" id="IPR015853">
    <property type="entry name" value="ABC_transpr_FbpC"/>
</dbReference>
<sequence>MVDRFIKAKAPVIIFDSVEKFYGEQKALCDINMTIQPGQFTVLLGPSGSGKSTMLRCLGGLEHIDSGVIRFGDEIVSSSKVHKAPDRRNLSMVFQDFALWPHMTVFDNVAFSLGRTSMDKSEAQKRVMDLLERVGLAHYSSRFPSTLSGGEQQRVSLARALVGAPDVILFDEPLSSLDADLRERLRVEIADLTREAGASALYITHDQSEAFALADVVGVLNKGELVQVGKPEEIYRAPASPFIAQFTGVAGELSGRVTQEFENGIYRIETAAGILDARGGGSDRLECQNVTLLVRSAPIRLIANASGAGELPGRVVDVAFRGRGYDHVIDLGHGRRLLGVFSEDRWERNEIVGVRIPPEACIAFPLN</sequence>
<dbReference type="GO" id="GO:0043190">
    <property type="term" value="C:ATP-binding cassette (ABC) transporter complex"/>
    <property type="evidence" value="ECO:0007669"/>
    <property type="project" value="InterPro"/>
</dbReference>
<dbReference type="Proteomes" id="UP000032360">
    <property type="component" value="Unassembled WGS sequence"/>
</dbReference>
<dbReference type="PANTHER" id="PTHR42781:SF4">
    <property type="entry name" value="SPERMIDINE_PUTRESCINE IMPORT ATP-BINDING PROTEIN POTA"/>
    <property type="match status" value="1"/>
</dbReference>
<dbReference type="InterPro" id="IPR027417">
    <property type="entry name" value="P-loop_NTPase"/>
</dbReference>
<dbReference type="SUPFAM" id="SSF50331">
    <property type="entry name" value="MOP-like"/>
    <property type="match status" value="1"/>
</dbReference>
<dbReference type="GO" id="GO:0005524">
    <property type="term" value="F:ATP binding"/>
    <property type="evidence" value="ECO:0007669"/>
    <property type="project" value="UniProtKB-KW"/>
</dbReference>
<evidence type="ECO:0000259" key="10">
    <source>
        <dbReference type="PROSITE" id="PS50893"/>
    </source>
</evidence>
<evidence type="ECO:0000313" key="12">
    <source>
        <dbReference type="Proteomes" id="UP000032360"/>
    </source>
</evidence>
<organism evidence="11 12">
    <name type="scientific">Acidithrix ferrooxidans</name>
    <dbReference type="NCBI Taxonomy" id="1280514"/>
    <lineage>
        <taxon>Bacteria</taxon>
        <taxon>Bacillati</taxon>
        <taxon>Actinomycetota</taxon>
        <taxon>Acidimicrobiia</taxon>
        <taxon>Acidimicrobiales</taxon>
        <taxon>Acidimicrobiaceae</taxon>
        <taxon>Acidithrix</taxon>
    </lineage>
</organism>
<dbReference type="Pfam" id="PF00005">
    <property type="entry name" value="ABC_tran"/>
    <property type="match status" value="1"/>
</dbReference>
<evidence type="ECO:0000256" key="8">
    <source>
        <dbReference type="ARBA" id="ARBA00023136"/>
    </source>
</evidence>
<dbReference type="SUPFAM" id="SSF52540">
    <property type="entry name" value="P-loop containing nucleoside triphosphate hydrolases"/>
    <property type="match status" value="1"/>
</dbReference>
<keyword evidence="3" id="KW-0410">Iron transport</keyword>
<evidence type="ECO:0000256" key="9">
    <source>
        <dbReference type="ARBA" id="ARBA00066388"/>
    </source>
</evidence>
<dbReference type="InterPro" id="IPR008995">
    <property type="entry name" value="Mo/tungstate-bd_C_term_dom"/>
</dbReference>
<dbReference type="AlphaFoldDB" id="A0A0D8HDV0"/>
<keyword evidence="1" id="KW-0813">Transport</keyword>
<evidence type="ECO:0000256" key="1">
    <source>
        <dbReference type="ARBA" id="ARBA00022448"/>
    </source>
</evidence>
<dbReference type="GO" id="GO:0015408">
    <property type="term" value="F:ABC-type ferric iron transporter activity"/>
    <property type="evidence" value="ECO:0007669"/>
    <property type="project" value="InterPro"/>
</dbReference>
<keyword evidence="11" id="KW-0378">Hydrolase</keyword>
<gene>
    <name evidence="11" type="primary">sugC4</name>
    <name evidence="11" type="ORF">AXFE_30800</name>
</gene>
<reference evidence="11 12" key="1">
    <citation type="submission" date="2015-01" db="EMBL/GenBank/DDBJ databases">
        <title>Draft genome of the acidophilic iron oxidizer Acidithrix ferrooxidans strain Py-F3.</title>
        <authorList>
            <person name="Poehlein A."/>
            <person name="Eisen S."/>
            <person name="Schloemann M."/>
            <person name="Johnson B.D."/>
            <person name="Daniel R."/>
            <person name="Muehling M."/>
        </authorList>
    </citation>
    <scope>NUCLEOTIDE SEQUENCE [LARGE SCALE GENOMIC DNA]</scope>
    <source>
        <strain evidence="11 12">Py-F3</strain>
    </source>
</reference>
<evidence type="ECO:0000256" key="7">
    <source>
        <dbReference type="ARBA" id="ARBA00023065"/>
    </source>
</evidence>
<keyword evidence="5 11" id="KW-0067">ATP-binding</keyword>
<keyword evidence="2" id="KW-1003">Cell membrane</keyword>
<dbReference type="InterPro" id="IPR050093">
    <property type="entry name" value="ABC_SmlMolc_Importer"/>
</dbReference>
<dbReference type="STRING" id="1280514.AXFE_30800"/>
<dbReference type="PANTHER" id="PTHR42781">
    <property type="entry name" value="SPERMIDINE/PUTRESCINE IMPORT ATP-BINDING PROTEIN POTA"/>
    <property type="match status" value="1"/>
</dbReference>
<dbReference type="InterPro" id="IPR003593">
    <property type="entry name" value="AAA+_ATPase"/>
</dbReference>
<dbReference type="PROSITE" id="PS50893">
    <property type="entry name" value="ABC_TRANSPORTER_2"/>
    <property type="match status" value="1"/>
</dbReference>
<dbReference type="InterPro" id="IPR017871">
    <property type="entry name" value="ABC_transporter-like_CS"/>
</dbReference>
<dbReference type="PATRIC" id="fig|1280514.3.peg.4089"/>
<name>A0A0D8HDV0_9ACTN</name>
<evidence type="ECO:0000313" key="11">
    <source>
        <dbReference type="EMBL" id="KJF16059.1"/>
    </source>
</evidence>
<dbReference type="EMBL" id="JXYS01000101">
    <property type="protein sequence ID" value="KJF16059.1"/>
    <property type="molecule type" value="Genomic_DNA"/>
</dbReference>
<dbReference type="RefSeq" id="WP_052606751.1">
    <property type="nucleotide sequence ID" value="NZ_JXYS01000101.1"/>
</dbReference>
<dbReference type="SMART" id="SM00382">
    <property type="entry name" value="AAA"/>
    <property type="match status" value="1"/>
</dbReference>
<dbReference type="CDD" id="cd03259">
    <property type="entry name" value="ABC_Carb_Solutes_like"/>
    <property type="match status" value="1"/>
</dbReference>
<dbReference type="Gene3D" id="3.40.50.300">
    <property type="entry name" value="P-loop containing nucleotide triphosphate hydrolases"/>
    <property type="match status" value="1"/>
</dbReference>
<dbReference type="PROSITE" id="PS00211">
    <property type="entry name" value="ABC_TRANSPORTER_1"/>
    <property type="match status" value="1"/>
</dbReference>
<keyword evidence="6" id="KW-0408">Iron</keyword>
<evidence type="ECO:0000256" key="6">
    <source>
        <dbReference type="ARBA" id="ARBA00023004"/>
    </source>
</evidence>
<dbReference type="EC" id="7.6.2.9" evidence="9"/>
<evidence type="ECO:0000256" key="3">
    <source>
        <dbReference type="ARBA" id="ARBA00022496"/>
    </source>
</evidence>
<dbReference type="Pfam" id="PF08402">
    <property type="entry name" value="TOBE_2"/>
    <property type="match status" value="1"/>
</dbReference>
<proteinExistence type="predicted"/>
<evidence type="ECO:0000256" key="2">
    <source>
        <dbReference type="ARBA" id="ARBA00022475"/>
    </source>
</evidence>
<feature type="domain" description="ABC transporter" evidence="10">
    <location>
        <begin position="13"/>
        <end position="247"/>
    </location>
</feature>
<dbReference type="InterPro" id="IPR003439">
    <property type="entry name" value="ABC_transporter-like_ATP-bd"/>
</dbReference>
<dbReference type="FunFam" id="3.40.50.300:FF:000425">
    <property type="entry name" value="Probable ABC transporter, ATP-binding subunit"/>
    <property type="match status" value="1"/>
</dbReference>
<keyword evidence="7" id="KW-0406">Ion transport</keyword>
<dbReference type="InterPro" id="IPR013611">
    <property type="entry name" value="Transp-assoc_OB_typ2"/>
</dbReference>
<keyword evidence="8" id="KW-0472">Membrane</keyword>
<evidence type="ECO:0000256" key="4">
    <source>
        <dbReference type="ARBA" id="ARBA00022741"/>
    </source>
</evidence>
<dbReference type="GO" id="GO:0016887">
    <property type="term" value="F:ATP hydrolysis activity"/>
    <property type="evidence" value="ECO:0007669"/>
    <property type="project" value="InterPro"/>
</dbReference>
<dbReference type="OrthoDB" id="9802264at2"/>
<evidence type="ECO:0000256" key="5">
    <source>
        <dbReference type="ARBA" id="ARBA00022840"/>
    </source>
</evidence>
<protein>
    <recommendedName>
        <fullName evidence="9">ABC-type quaternary amine transporter</fullName>
        <ecNumber evidence="9">7.6.2.9</ecNumber>
    </recommendedName>
</protein>
<dbReference type="GO" id="GO:0015418">
    <property type="term" value="F:ABC-type quaternary ammonium compound transporting activity"/>
    <property type="evidence" value="ECO:0007669"/>
    <property type="project" value="UniProtKB-EC"/>
</dbReference>
<keyword evidence="4" id="KW-0547">Nucleotide-binding</keyword>
<accession>A0A0D8HDV0</accession>
<comment type="caution">
    <text evidence="11">The sequence shown here is derived from an EMBL/GenBank/DDBJ whole genome shotgun (WGS) entry which is preliminary data.</text>
</comment>